<organism evidence="1 2">
    <name type="scientific">Aspergillus ibericus CBS 121593</name>
    <dbReference type="NCBI Taxonomy" id="1448316"/>
    <lineage>
        <taxon>Eukaryota</taxon>
        <taxon>Fungi</taxon>
        <taxon>Dikarya</taxon>
        <taxon>Ascomycota</taxon>
        <taxon>Pezizomycotina</taxon>
        <taxon>Eurotiomycetes</taxon>
        <taxon>Eurotiomycetidae</taxon>
        <taxon>Eurotiales</taxon>
        <taxon>Aspergillaceae</taxon>
        <taxon>Aspergillus</taxon>
        <taxon>Aspergillus subgen. Circumdati</taxon>
    </lineage>
</organism>
<dbReference type="AlphaFoldDB" id="A0A395GWU0"/>
<dbReference type="RefSeq" id="XP_025574334.1">
    <property type="nucleotide sequence ID" value="XM_025719673.1"/>
</dbReference>
<dbReference type="EMBL" id="KZ824443">
    <property type="protein sequence ID" value="RAL00007.1"/>
    <property type="molecule type" value="Genomic_DNA"/>
</dbReference>
<sequence>MMQPSYEDAQALAGFEATSWGLNVRCRAVRARKVLGWEPSRPSLEEELPQIVKEEWALLQEDAH</sequence>
<keyword evidence="2" id="KW-1185">Reference proteome</keyword>
<dbReference type="Proteomes" id="UP000249402">
    <property type="component" value="Unassembled WGS sequence"/>
</dbReference>
<reference evidence="1 2" key="1">
    <citation type="submission" date="2018-02" db="EMBL/GenBank/DDBJ databases">
        <title>The genomes of Aspergillus section Nigri reveals drivers in fungal speciation.</title>
        <authorList>
            <consortium name="DOE Joint Genome Institute"/>
            <person name="Vesth T.C."/>
            <person name="Nybo J."/>
            <person name="Theobald S."/>
            <person name="Brandl J."/>
            <person name="Frisvad J.C."/>
            <person name="Nielsen K.F."/>
            <person name="Lyhne E.K."/>
            <person name="Kogle M.E."/>
            <person name="Kuo A."/>
            <person name="Riley R."/>
            <person name="Clum A."/>
            <person name="Nolan M."/>
            <person name="Lipzen A."/>
            <person name="Salamov A."/>
            <person name="Henrissat B."/>
            <person name="Wiebenga A."/>
            <person name="De vries R.P."/>
            <person name="Grigoriev I.V."/>
            <person name="Mortensen U.H."/>
            <person name="Andersen M.R."/>
            <person name="Baker S.E."/>
        </authorList>
    </citation>
    <scope>NUCLEOTIDE SEQUENCE [LARGE SCALE GENOMIC DNA]</scope>
    <source>
        <strain evidence="1 2">CBS 121593</strain>
    </source>
</reference>
<evidence type="ECO:0000313" key="2">
    <source>
        <dbReference type="Proteomes" id="UP000249402"/>
    </source>
</evidence>
<dbReference type="GeneID" id="37224538"/>
<name>A0A395GWU0_9EURO</name>
<accession>A0A395GWU0</accession>
<dbReference type="STRING" id="1448316.A0A395GWU0"/>
<protein>
    <submittedName>
        <fullName evidence="1">Uncharacterized protein</fullName>
    </submittedName>
</protein>
<dbReference type="VEuPathDB" id="FungiDB:BO80DRAFT_426070"/>
<evidence type="ECO:0000313" key="1">
    <source>
        <dbReference type="EMBL" id="RAL00007.1"/>
    </source>
</evidence>
<proteinExistence type="predicted"/>
<gene>
    <name evidence="1" type="ORF">BO80DRAFT_426070</name>
</gene>